<evidence type="ECO:0000313" key="2">
    <source>
        <dbReference type="EMBL" id="CAG2063221.1"/>
    </source>
</evidence>
<evidence type="ECO:0000256" key="1">
    <source>
        <dbReference type="SAM" id="MobiDB-lite"/>
    </source>
</evidence>
<dbReference type="Proteomes" id="UP001153148">
    <property type="component" value="Unassembled WGS sequence"/>
</dbReference>
<accession>A0ABN7P5V4</accession>
<organism evidence="2 3">
    <name type="scientific">Timema podura</name>
    <name type="common">Walking stick</name>
    <dbReference type="NCBI Taxonomy" id="61482"/>
    <lineage>
        <taxon>Eukaryota</taxon>
        <taxon>Metazoa</taxon>
        <taxon>Ecdysozoa</taxon>
        <taxon>Arthropoda</taxon>
        <taxon>Hexapoda</taxon>
        <taxon>Insecta</taxon>
        <taxon>Pterygota</taxon>
        <taxon>Neoptera</taxon>
        <taxon>Polyneoptera</taxon>
        <taxon>Phasmatodea</taxon>
        <taxon>Timematodea</taxon>
        <taxon>Timematoidea</taxon>
        <taxon>Timematidae</taxon>
        <taxon>Timema</taxon>
    </lineage>
</organism>
<comment type="caution">
    <text evidence="2">The sequence shown here is derived from an EMBL/GenBank/DDBJ whole genome shotgun (WGS) entry which is preliminary data.</text>
</comment>
<feature type="region of interest" description="Disordered" evidence="1">
    <location>
        <begin position="42"/>
        <end position="76"/>
    </location>
</feature>
<protein>
    <submittedName>
        <fullName evidence="2">Uncharacterized protein</fullName>
    </submittedName>
</protein>
<evidence type="ECO:0000313" key="3">
    <source>
        <dbReference type="Proteomes" id="UP001153148"/>
    </source>
</evidence>
<sequence length="108" mass="12101">MWVREAEISEGSLLSYTTEVFENFQDTSSFYDNRTDKVCSVPASQETRRTGSVADESRRRDCGVQSRSSEGVTPTQPLPVQCILEGRSGCVYSGEGDWKQKTWTNHGI</sequence>
<feature type="compositionally biased region" description="Polar residues" evidence="1">
    <location>
        <begin position="65"/>
        <end position="75"/>
    </location>
</feature>
<reference evidence="2" key="1">
    <citation type="submission" date="2021-03" db="EMBL/GenBank/DDBJ databases">
        <authorList>
            <person name="Tran Van P."/>
        </authorList>
    </citation>
    <scope>NUCLEOTIDE SEQUENCE</scope>
</reference>
<name>A0ABN7P5V4_TIMPD</name>
<proteinExistence type="predicted"/>
<gene>
    <name evidence="2" type="ORF">TPAB3V08_LOCUS10168</name>
</gene>
<keyword evidence="3" id="KW-1185">Reference proteome</keyword>
<dbReference type="EMBL" id="CAJPIN010025032">
    <property type="protein sequence ID" value="CAG2063221.1"/>
    <property type="molecule type" value="Genomic_DNA"/>
</dbReference>